<dbReference type="AlphaFoldDB" id="A0A512T4N8"/>
<proteinExistence type="predicted"/>
<organism evidence="1 2">
    <name type="scientific">Knoellia locipacati</name>
    <dbReference type="NCBI Taxonomy" id="882824"/>
    <lineage>
        <taxon>Bacteria</taxon>
        <taxon>Bacillati</taxon>
        <taxon>Actinomycetota</taxon>
        <taxon>Actinomycetes</taxon>
        <taxon>Micrococcales</taxon>
        <taxon>Intrasporangiaceae</taxon>
        <taxon>Knoellia</taxon>
    </lineage>
</organism>
<evidence type="ECO:0000313" key="1">
    <source>
        <dbReference type="EMBL" id="GEQ15186.1"/>
    </source>
</evidence>
<protein>
    <recommendedName>
        <fullName evidence="3">DUF4192 domain-containing protein</fullName>
    </recommendedName>
</protein>
<evidence type="ECO:0008006" key="3">
    <source>
        <dbReference type="Google" id="ProtNLM"/>
    </source>
</evidence>
<reference evidence="1 2" key="1">
    <citation type="submission" date="2019-07" db="EMBL/GenBank/DDBJ databases">
        <title>Whole genome shotgun sequence of Knoellia locipacati NBRC 109775.</title>
        <authorList>
            <person name="Hosoyama A."/>
            <person name="Uohara A."/>
            <person name="Ohji S."/>
            <person name="Ichikawa N."/>
        </authorList>
    </citation>
    <scope>NUCLEOTIDE SEQUENCE [LARGE SCALE GENOMIC DNA]</scope>
    <source>
        <strain evidence="1 2">NBRC 109775</strain>
    </source>
</reference>
<evidence type="ECO:0000313" key="2">
    <source>
        <dbReference type="Proteomes" id="UP000321793"/>
    </source>
</evidence>
<comment type="caution">
    <text evidence="1">The sequence shown here is derived from an EMBL/GenBank/DDBJ whole genome shotgun (WGS) entry which is preliminary data.</text>
</comment>
<gene>
    <name evidence="1" type="ORF">KLO01_32330</name>
</gene>
<dbReference type="InterPro" id="IPR025447">
    <property type="entry name" value="DUF4192"/>
</dbReference>
<dbReference type="Proteomes" id="UP000321793">
    <property type="component" value="Unassembled WGS sequence"/>
</dbReference>
<accession>A0A512T4N8</accession>
<name>A0A512T4N8_9MICO</name>
<dbReference type="Pfam" id="PF13830">
    <property type="entry name" value="DUF4192"/>
    <property type="match status" value="2"/>
</dbReference>
<dbReference type="EMBL" id="BKBA01000013">
    <property type="protein sequence ID" value="GEQ15186.1"/>
    <property type="molecule type" value="Genomic_DNA"/>
</dbReference>
<keyword evidence="2" id="KW-1185">Reference proteome</keyword>
<sequence>MKISTTEELLAVLPHQLGHRPEQCVAIIMVTDRVLGPVARIDIPPEKDVGPTAEHLLESLGRVRPQAAMLVGHDTVPGESRSLLRALHKGMVAAGIGIIDHVVVRDGRWWGWCCRPGDELDGLLAEHVDGHPLPDEATVPAVAEFIARGSAPLASRDELGALVAEDPAVSHGVGDALANLGERFDDEIDAEGVLPCGTRDDEERGGACRSECDCCDSWGDDDDEGEEERAAREAALDEALSRIRARIRELDRVPDLWAQVLAPVGERGDTFAVSDDEVARLAHSLVDKEWRDSLVAWMSPVMFPLDLVDDASRALLGEHVPAGPTTTSEQSEVVLRRVLHVATRIPDEFALEAAAMCTVAGCVAWGVGNGATAGDAAERALRVHPGYTLAGYLSQMVHHQMRPRHPWSEVAA</sequence>